<keyword evidence="5" id="KW-1185">Reference proteome</keyword>
<keyword evidence="2" id="KW-0812">Transmembrane</keyword>
<keyword evidence="2" id="KW-0472">Membrane</keyword>
<feature type="compositionally biased region" description="Pro residues" evidence="1">
    <location>
        <begin position="241"/>
        <end position="259"/>
    </location>
</feature>
<feature type="region of interest" description="Disordered" evidence="1">
    <location>
        <begin position="238"/>
        <end position="265"/>
    </location>
</feature>
<proteinExistence type="predicted"/>
<accession>A0A246JNE4</accession>
<organism evidence="4 5">
    <name type="scientific">Sphingopyxis witflariensis</name>
    <dbReference type="NCBI Taxonomy" id="173675"/>
    <lineage>
        <taxon>Bacteria</taxon>
        <taxon>Pseudomonadati</taxon>
        <taxon>Pseudomonadota</taxon>
        <taxon>Alphaproteobacteria</taxon>
        <taxon>Sphingomonadales</taxon>
        <taxon>Sphingomonadaceae</taxon>
        <taxon>Sphingopyxis</taxon>
    </lineage>
</organism>
<evidence type="ECO:0000313" key="4">
    <source>
        <dbReference type="EMBL" id="OWQ94146.1"/>
    </source>
</evidence>
<feature type="compositionally biased region" description="Low complexity" evidence="1">
    <location>
        <begin position="31"/>
        <end position="47"/>
    </location>
</feature>
<protein>
    <submittedName>
        <fullName evidence="4">Uncharacterized protein</fullName>
    </submittedName>
</protein>
<sequence length="439" mass="45111">MINRHWVQGSRVAGLPLAALALSLAGTAPASAQSSETPAPAPSSSRSIDFRLPPADEGRPTGVQGPSDNGLPPLAPNERRGQPTPTPTPQIAPPRVAPTQPAPSSTTPAPAPTRRDAPASTVPVQRAAPAPAADSAGPPPETGSATLAPIDNAAPAAATLPLPPPPEDAAPVSAPAKGEGDMPLWAWLLAALAAIGAGVWYWRRRSVPAGAIPADEVETPVPAARRPAERTAVPVQRQPIAPTPPRPAPLVAPTPPMPSPLVTRPSDDQRAMVAMSLQIHAIRLTAEQVAVSFTLDLANEGSVAATGLMIRIALGQGSAMPEAVLARFFDGAGGSVLRDDIMLAPGESDRVSSDVLLPRAAIEPLMIGGKPMLIPVLAFDVTYHWDGTGDAFGQSAASFVLGRAPAPGAGDKLAPLPLDRLSWTIDRPGARPTAVRRRQ</sequence>
<dbReference type="EMBL" id="NISJ01000010">
    <property type="protein sequence ID" value="OWQ94146.1"/>
    <property type="molecule type" value="Genomic_DNA"/>
</dbReference>
<feature type="compositionally biased region" description="Low complexity" evidence="1">
    <location>
        <begin position="145"/>
        <end position="160"/>
    </location>
</feature>
<dbReference type="OrthoDB" id="7499632at2"/>
<feature type="compositionally biased region" description="Low complexity" evidence="1">
    <location>
        <begin position="97"/>
        <end position="108"/>
    </location>
</feature>
<gene>
    <name evidence="4" type="ORF">CDQ91_15980</name>
</gene>
<keyword evidence="2" id="KW-1133">Transmembrane helix</keyword>
<feature type="region of interest" description="Disordered" evidence="1">
    <location>
        <begin position="31"/>
        <end position="178"/>
    </location>
</feature>
<dbReference type="Proteomes" id="UP000197097">
    <property type="component" value="Unassembled WGS sequence"/>
</dbReference>
<evidence type="ECO:0000313" key="5">
    <source>
        <dbReference type="Proteomes" id="UP000197097"/>
    </source>
</evidence>
<feature type="transmembrane region" description="Helical" evidence="2">
    <location>
        <begin position="184"/>
        <end position="202"/>
    </location>
</feature>
<dbReference type="AlphaFoldDB" id="A0A246JNE4"/>
<evidence type="ECO:0000256" key="3">
    <source>
        <dbReference type="SAM" id="SignalP"/>
    </source>
</evidence>
<keyword evidence="3" id="KW-0732">Signal</keyword>
<evidence type="ECO:0000256" key="2">
    <source>
        <dbReference type="SAM" id="Phobius"/>
    </source>
</evidence>
<feature type="chain" id="PRO_5013258699" evidence="3">
    <location>
        <begin position="33"/>
        <end position="439"/>
    </location>
</feature>
<feature type="signal peptide" evidence="3">
    <location>
        <begin position="1"/>
        <end position="32"/>
    </location>
</feature>
<name>A0A246JNE4_9SPHN</name>
<evidence type="ECO:0000256" key="1">
    <source>
        <dbReference type="SAM" id="MobiDB-lite"/>
    </source>
</evidence>
<reference evidence="4 5" key="1">
    <citation type="journal article" date="2002" name="Int. J. Syst. Evol. Microbiol.">
        <title>Sphingopyxis witflariensis sp. nov., isolated from activated sludge.</title>
        <authorList>
            <person name="Kampfer P."/>
            <person name="Witzenberger R."/>
            <person name="Denner E.B."/>
            <person name="Busse H.J."/>
            <person name="Neef A."/>
        </authorList>
    </citation>
    <scope>NUCLEOTIDE SEQUENCE [LARGE SCALE GENOMIC DNA]</scope>
    <source>
        <strain evidence="4 5">DSM 14551</strain>
    </source>
</reference>
<feature type="compositionally biased region" description="Low complexity" evidence="1">
    <location>
        <begin position="118"/>
        <end position="136"/>
    </location>
</feature>
<dbReference type="PRINTS" id="PR01217">
    <property type="entry name" value="PRICHEXTENSN"/>
</dbReference>
<comment type="caution">
    <text evidence="4">The sequence shown here is derived from an EMBL/GenBank/DDBJ whole genome shotgun (WGS) entry which is preliminary data.</text>
</comment>
<feature type="compositionally biased region" description="Pro residues" evidence="1">
    <location>
        <begin position="84"/>
        <end position="96"/>
    </location>
</feature>